<evidence type="ECO:0000256" key="1">
    <source>
        <dbReference type="SAM" id="MobiDB-lite"/>
    </source>
</evidence>
<dbReference type="AlphaFoldDB" id="A0A6J5ED14"/>
<name>A0A6J5ED14_9BURK</name>
<reference evidence="2 3" key="1">
    <citation type="submission" date="2020-04" db="EMBL/GenBank/DDBJ databases">
        <authorList>
            <person name="De Canck E."/>
        </authorList>
    </citation>
    <scope>NUCLEOTIDE SEQUENCE [LARGE SCALE GENOMIC DNA]</scope>
    <source>
        <strain evidence="2 3">LMG 29739</strain>
    </source>
</reference>
<feature type="compositionally biased region" description="Basic and acidic residues" evidence="1">
    <location>
        <begin position="32"/>
        <end position="61"/>
    </location>
</feature>
<gene>
    <name evidence="2" type="ORF">LMG29739_04374</name>
</gene>
<evidence type="ECO:0000313" key="2">
    <source>
        <dbReference type="EMBL" id="CAB3764510.1"/>
    </source>
</evidence>
<dbReference type="Proteomes" id="UP000494329">
    <property type="component" value="Unassembled WGS sequence"/>
</dbReference>
<sequence length="61" mass="6785">MNLFGRRFGGYAGRSLPTLSASLVPYGMPKADGSHDHRFNRGKDRTPAQKRGDAKRTTYSK</sequence>
<organism evidence="2 3">
    <name type="scientific">Paraburkholderia solisilvae</name>
    <dbReference type="NCBI Taxonomy" id="624376"/>
    <lineage>
        <taxon>Bacteria</taxon>
        <taxon>Pseudomonadati</taxon>
        <taxon>Pseudomonadota</taxon>
        <taxon>Betaproteobacteria</taxon>
        <taxon>Burkholderiales</taxon>
        <taxon>Burkholderiaceae</taxon>
        <taxon>Paraburkholderia</taxon>
    </lineage>
</organism>
<dbReference type="RefSeq" id="WP_175113183.1">
    <property type="nucleotide sequence ID" value="NZ_CADIKF010000038.1"/>
</dbReference>
<keyword evidence="3" id="KW-1185">Reference proteome</keyword>
<feature type="region of interest" description="Disordered" evidence="1">
    <location>
        <begin position="22"/>
        <end position="61"/>
    </location>
</feature>
<evidence type="ECO:0000313" key="3">
    <source>
        <dbReference type="Proteomes" id="UP000494329"/>
    </source>
</evidence>
<accession>A0A6J5ED14</accession>
<proteinExistence type="predicted"/>
<protein>
    <submittedName>
        <fullName evidence="2">Uncharacterized protein</fullName>
    </submittedName>
</protein>
<dbReference type="EMBL" id="CADIKF010000038">
    <property type="protein sequence ID" value="CAB3764510.1"/>
    <property type="molecule type" value="Genomic_DNA"/>
</dbReference>